<protein>
    <submittedName>
        <fullName evidence="4">Phage tail tape measure protein</fullName>
    </submittedName>
</protein>
<accession>A0A317Z5B5</accession>
<evidence type="ECO:0000259" key="3">
    <source>
        <dbReference type="Pfam" id="PF10145"/>
    </source>
</evidence>
<evidence type="ECO:0000256" key="1">
    <source>
        <dbReference type="ARBA" id="ARBA00022612"/>
    </source>
</evidence>
<dbReference type="Proteomes" id="UP000246351">
    <property type="component" value="Unassembled WGS sequence"/>
</dbReference>
<proteinExistence type="predicted"/>
<feature type="non-terminal residue" evidence="4">
    <location>
        <position position="1"/>
    </location>
</feature>
<comment type="caution">
    <text evidence="4">The sequence shown here is derived from an EMBL/GenBank/DDBJ whole genome shotgun (WGS) entry which is preliminary data.</text>
</comment>
<dbReference type="Pfam" id="PF10145">
    <property type="entry name" value="PhageMin_Tail"/>
    <property type="match status" value="1"/>
</dbReference>
<sequence length="323" mass="34608">ATTLELKRANEAVQKQIVKHKELVARYKNESLQIKKLREEHQKLSSTNQSVKDAYDKTNIKLKQTQFEYKELNNTIKNHHSNLATAQKAVNNEKASLNGLERAIAKTTNEMKAFNKEQLLASSHFNKKANEVDAMANTFNQKGDKMHSLGRNMTLGVTTPIALGFGQALKTSADFEAQMSRVGAIAQASKQDLKAMTDQAIDLGAKTSKSANEVSQGMEDLAALGFNAKQIMEAMPGVISAAEASGADMSTTAKVMASSINAFGLEASDASHVADLLAVAANESAADIQYMGDALKYAGPPAKTLGVTLEDTSAAIEIICSGL</sequence>
<name>A0A317Z5B5_STAPS</name>
<dbReference type="PANTHER" id="PTHR37813">
    <property type="entry name" value="FELS-2 PROPHAGE PROTEIN"/>
    <property type="match status" value="1"/>
</dbReference>
<dbReference type="AlphaFoldDB" id="A0A317Z5B5"/>
<feature type="domain" description="Phage tail tape measure protein" evidence="3">
    <location>
        <begin position="198"/>
        <end position="317"/>
    </location>
</feature>
<evidence type="ECO:0000313" key="5">
    <source>
        <dbReference type="Proteomes" id="UP000246351"/>
    </source>
</evidence>
<gene>
    <name evidence="4" type="ORF">DD924_16800</name>
</gene>
<keyword evidence="2" id="KW-0175">Coiled coil</keyword>
<feature type="non-terminal residue" evidence="4">
    <location>
        <position position="323"/>
    </location>
</feature>
<dbReference type="InterPro" id="IPR010090">
    <property type="entry name" value="Phage_tape_meas"/>
</dbReference>
<evidence type="ECO:0000313" key="4">
    <source>
        <dbReference type="EMBL" id="PWZ94741.1"/>
    </source>
</evidence>
<evidence type="ECO:0000256" key="2">
    <source>
        <dbReference type="SAM" id="Coils"/>
    </source>
</evidence>
<reference evidence="4 5" key="1">
    <citation type="journal article" date="2018" name="Vet. Microbiol.">
        <title>Clonal diversity and geographic distribution of methicillin-resistant Staphylococcus pseudintermedius from Australian animals: Discovery of novel sequence types.</title>
        <authorList>
            <person name="Worthing K.A."/>
            <person name="Abraham S."/>
            <person name="Coombs G.W."/>
            <person name="Pang S."/>
            <person name="Saputra S."/>
            <person name="Jordan D."/>
            <person name="Trott D.J."/>
            <person name="Norris J.M."/>
        </authorList>
    </citation>
    <scope>NUCLEOTIDE SEQUENCE [LARGE SCALE GENOMIC DNA]</scope>
    <source>
        <strain evidence="4 5">ST71 3</strain>
    </source>
</reference>
<dbReference type="EMBL" id="QEIV01001924">
    <property type="protein sequence ID" value="PWZ94741.1"/>
    <property type="molecule type" value="Genomic_DNA"/>
</dbReference>
<dbReference type="PANTHER" id="PTHR37813:SF1">
    <property type="entry name" value="FELS-2 PROPHAGE PROTEIN"/>
    <property type="match status" value="1"/>
</dbReference>
<feature type="coiled-coil region" evidence="2">
    <location>
        <begin position="10"/>
        <end position="117"/>
    </location>
</feature>
<keyword evidence="1" id="KW-1188">Viral release from host cell</keyword>
<organism evidence="4 5">
    <name type="scientific">Staphylococcus pseudintermedius</name>
    <dbReference type="NCBI Taxonomy" id="283734"/>
    <lineage>
        <taxon>Bacteria</taxon>
        <taxon>Bacillati</taxon>
        <taxon>Bacillota</taxon>
        <taxon>Bacilli</taxon>
        <taxon>Bacillales</taxon>
        <taxon>Staphylococcaceae</taxon>
        <taxon>Staphylococcus</taxon>
        <taxon>Staphylococcus intermedius group</taxon>
    </lineage>
</organism>
<dbReference type="NCBIfam" id="TIGR01760">
    <property type="entry name" value="tape_meas_TP901"/>
    <property type="match status" value="1"/>
</dbReference>